<dbReference type="Proteomes" id="UP000070053">
    <property type="component" value="Unassembled WGS sequence"/>
</dbReference>
<dbReference type="AlphaFoldDB" id="A0A139PR62"/>
<sequence>MEQKFTEKFKEQIGYFEGVEEVLNLSALNDEDYEELSDDEKENLKNNWISSSATDLRKEVRIINEPNSIFDLYRKYLRFLEWEENGEKEEEKEGLIILEPEFQRDNVWSLTKKQELIESVLLGIPLPAFYFSEDRNGNYIVVDGKQRLTTFFKFMHEGMKLGKNLKALVNNKSIATHEDFEAKLRNKFEDFKLICYIVSSTTSPVIQNEIFLRVNRGGIILNKQEIRNALNQGKSTRLLNNISQNEKIDFVAKKRKKDQYIALRFFSFYLFRKDEEFISWYMEQIEKQGIDKFNVDVLFDLTMKYINKNSQDFSDRLYTLFCEAYDKSQIIFAKLKRAQFSRGESRVVNMNIFEVWMYLMDSIDFDEKSETIIDSLCDEYTRMINDEEFIDKILYLRDQEERINYRFKYVEGILERINDR</sequence>
<gene>
    <name evidence="2" type="ORF">SORDD21_00281</name>
</gene>
<dbReference type="Pfam" id="PF03235">
    <property type="entry name" value="GmrSD_N"/>
    <property type="match status" value="1"/>
</dbReference>
<proteinExistence type="predicted"/>
<evidence type="ECO:0000259" key="1">
    <source>
        <dbReference type="Pfam" id="PF03235"/>
    </source>
</evidence>
<evidence type="ECO:0000313" key="3">
    <source>
        <dbReference type="Proteomes" id="UP000070053"/>
    </source>
</evidence>
<feature type="domain" description="GmrSD restriction endonucleases N-terminal" evidence="1">
    <location>
        <begin position="92"/>
        <end position="230"/>
    </location>
</feature>
<protein>
    <recommendedName>
        <fullName evidence="1">GmrSD restriction endonucleases N-terminal domain-containing protein</fullName>
    </recommendedName>
</protein>
<comment type="caution">
    <text evidence="2">The sequence shown here is derived from an EMBL/GenBank/DDBJ whole genome shotgun (WGS) entry which is preliminary data.</text>
</comment>
<accession>A0A139PR62</accession>
<dbReference type="PANTHER" id="PTHR39639:SF1">
    <property type="entry name" value="DUF262 DOMAIN-CONTAINING PROTEIN"/>
    <property type="match status" value="1"/>
</dbReference>
<dbReference type="OrthoDB" id="9770340at2"/>
<evidence type="ECO:0000313" key="2">
    <source>
        <dbReference type="EMBL" id="KXT92805.1"/>
    </source>
</evidence>
<dbReference type="PATRIC" id="fig|1303.81.peg.347"/>
<reference evidence="2 3" key="1">
    <citation type="submission" date="2016-01" db="EMBL/GenBank/DDBJ databases">
        <title>Highly variable Streptococcus oralis are common among viridans streptococci isolated from primates.</title>
        <authorList>
            <person name="Denapaite D."/>
            <person name="Rieger M."/>
            <person name="Koendgen S."/>
            <person name="Brueckner R."/>
            <person name="Ochigava I."/>
            <person name="Kappeler P."/>
            <person name="Maetz-Rensing K."/>
            <person name="Leendertz F."/>
            <person name="Hakenbeck R."/>
        </authorList>
    </citation>
    <scope>NUCLEOTIDE SEQUENCE [LARGE SCALE GENOMIC DNA]</scope>
    <source>
        <strain evidence="2 3">DD21</strain>
    </source>
</reference>
<dbReference type="PANTHER" id="PTHR39639">
    <property type="entry name" value="CHROMOSOME 16, WHOLE GENOME SHOTGUN SEQUENCE"/>
    <property type="match status" value="1"/>
</dbReference>
<dbReference type="InterPro" id="IPR004919">
    <property type="entry name" value="GmrSD_N"/>
</dbReference>
<organism evidence="2 3">
    <name type="scientific">Streptococcus oralis</name>
    <dbReference type="NCBI Taxonomy" id="1303"/>
    <lineage>
        <taxon>Bacteria</taxon>
        <taxon>Bacillati</taxon>
        <taxon>Bacillota</taxon>
        <taxon>Bacilli</taxon>
        <taxon>Lactobacillales</taxon>
        <taxon>Streptococcaceae</taxon>
        <taxon>Streptococcus</taxon>
    </lineage>
</organism>
<dbReference type="EMBL" id="LQZP01000073">
    <property type="protein sequence ID" value="KXT92805.1"/>
    <property type="molecule type" value="Genomic_DNA"/>
</dbReference>
<name>A0A139PR62_STROR</name>